<evidence type="ECO:0000313" key="8">
    <source>
        <dbReference type="EMBL" id="QRQ81800.1"/>
    </source>
</evidence>
<dbReference type="Pfam" id="PF22310">
    <property type="entry name" value="NMB0315_dom_I"/>
    <property type="match status" value="1"/>
</dbReference>
<dbReference type="Proteomes" id="UP000653156">
    <property type="component" value="Chromosome"/>
</dbReference>
<dbReference type="InterPro" id="IPR016047">
    <property type="entry name" value="M23ase_b-sheet_dom"/>
</dbReference>
<dbReference type="CDD" id="cd12797">
    <property type="entry name" value="M23_peptidase"/>
    <property type="match status" value="1"/>
</dbReference>
<dbReference type="RefSeq" id="WP_230339101.1">
    <property type="nucleotide sequence ID" value="NZ_CP069798.1"/>
</dbReference>
<sequence length="446" mass="48929">MNKLSAYYQLLRQSVRSLPQQWHKKHLRWSLLVIGLPVSSVMAAYAVTDAAPAAPTYQAEKVIEQLPAILVNSTPANNSYWREEVVQPGDNLSQILNRLGVGERHIQNVLKDNDISHRLLQLKPNQTISVRVGADGDLTDIQFFNDDDNGEKNLVALQKTSGGWQANVGAVDTETLPSFKAVVIKTSARGALAQARVPVEIRESLNELFKDKVELGQLQSGDTIRLIYNSLYFRGQELGTGDILGAEISHNGKIYQAYYFEDSDGNGQYYDLAGQPLKKGFDVQPVARARVSSSFGTRFHPILRTIKMHTGIDYAAPSGTPIVAPSDGVVEEVGYKGGYGNTVVLRHNSSMQTLYAHMSSFGRFGSGSRVKAGDVIGYVGSTGRSTGPHLHYEVRLNGQPVNPVTVALPSRKLDNSQLAEFKTEQQKLDQILATVRDLPITVAQLD</sequence>
<proteinExistence type="predicted"/>
<dbReference type="Gene3D" id="2.70.70.10">
    <property type="entry name" value="Glucose Permease (Domain IIA)"/>
    <property type="match status" value="1"/>
</dbReference>
<evidence type="ECO:0000256" key="5">
    <source>
        <dbReference type="ARBA" id="ARBA00022833"/>
    </source>
</evidence>
<comment type="cofactor">
    <cofactor evidence="1">
        <name>Zn(2+)</name>
        <dbReference type="ChEBI" id="CHEBI:29105"/>
    </cofactor>
</comment>
<dbReference type="InterPro" id="IPR018392">
    <property type="entry name" value="LysM"/>
</dbReference>
<dbReference type="PROSITE" id="PS51782">
    <property type="entry name" value="LYSM"/>
    <property type="match status" value="1"/>
</dbReference>
<name>A0A892ZGY6_9NEIS</name>
<evidence type="ECO:0000256" key="1">
    <source>
        <dbReference type="ARBA" id="ARBA00001947"/>
    </source>
</evidence>
<evidence type="ECO:0000256" key="2">
    <source>
        <dbReference type="ARBA" id="ARBA00022670"/>
    </source>
</evidence>
<evidence type="ECO:0000313" key="9">
    <source>
        <dbReference type="Proteomes" id="UP000653156"/>
    </source>
</evidence>
<accession>A0A892ZGY6</accession>
<keyword evidence="5" id="KW-0862">Zinc</keyword>
<dbReference type="KEGG" id="ptes:JQU52_14210"/>
<dbReference type="PANTHER" id="PTHR21666:SF288">
    <property type="entry name" value="CELL DIVISION PROTEIN YTFB"/>
    <property type="match status" value="1"/>
</dbReference>
<protein>
    <submittedName>
        <fullName evidence="8">M23 family metallopeptidase</fullName>
    </submittedName>
</protein>
<organism evidence="8 9">
    <name type="scientific">Paralysiella testudinis</name>
    <dbReference type="NCBI Taxonomy" id="2809020"/>
    <lineage>
        <taxon>Bacteria</taxon>
        <taxon>Pseudomonadati</taxon>
        <taxon>Pseudomonadota</taxon>
        <taxon>Betaproteobacteria</taxon>
        <taxon>Neisseriales</taxon>
        <taxon>Neisseriaceae</taxon>
        <taxon>Paralysiella</taxon>
    </lineage>
</organism>
<gene>
    <name evidence="8" type="ORF">JQU52_14210</name>
</gene>
<keyword evidence="3" id="KW-0479">Metal-binding</keyword>
<reference evidence="8" key="1">
    <citation type="submission" date="2021-02" db="EMBL/GenBank/DDBJ databases">
        <title>Neisseriaceae sp. 26B isolated from the cloaca of a Common Toad-headed Turtle (Mesoclemmys nasuta).</title>
        <authorList>
            <person name="Spergser J."/>
            <person name="Busse H.-J."/>
        </authorList>
    </citation>
    <scope>NUCLEOTIDE SEQUENCE</scope>
    <source>
        <strain evidence="8">26B</strain>
    </source>
</reference>
<dbReference type="InterPro" id="IPR011055">
    <property type="entry name" value="Dup_hybrid_motif"/>
</dbReference>
<dbReference type="GO" id="GO:0004222">
    <property type="term" value="F:metalloendopeptidase activity"/>
    <property type="evidence" value="ECO:0007669"/>
    <property type="project" value="TreeGrafter"/>
</dbReference>
<evidence type="ECO:0000256" key="4">
    <source>
        <dbReference type="ARBA" id="ARBA00022801"/>
    </source>
</evidence>
<dbReference type="Gene3D" id="3.10.450.350">
    <property type="match status" value="2"/>
</dbReference>
<dbReference type="AlphaFoldDB" id="A0A892ZGY6"/>
<dbReference type="EMBL" id="CP069798">
    <property type="protein sequence ID" value="QRQ81800.1"/>
    <property type="molecule type" value="Genomic_DNA"/>
</dbReference>
<evidence type="ECO:0000259" key="7">
    <source>
        <dbReference type="PROSITE" id="PS51782"/>
    </source>
</evidence>
<feature type="domain" description="LysM" evidence="7">
    <location>
        <begin position="82"/>
        <end position="130"/>
    </location>
</feature>
<dbReference type="InterPro" id="IPR054512">
    <property type="entry name" value="NMB0315-like_N"/>
</dbReference>
<dbReference type="Pfam" id="PF01551">
    <property type="entry name" value="Peptidase_M23"/>
    <property type="match status" value="1"/>
</dbReference>
<evidence type="ECO:0000256" key="6">
    <source>
        <dbReference type="ARBA" id="ARBA00023049"/>
    </source>
</evidence>
<keyword evidence="6" id="KW-0482">Metalloprotease</keyword>
<keyword evidence="4" id="KW-0378">Hydrolase</keyword>
<dbReference type="SUPFAM" id="SSF51261">
    <property type="entry name" value="Duplicated hybrid motif"/>
    <property type="match status" value="1"/>
</dbReference>
<keyword evidence="9" id="KW-1185">Reference proteome</keyword>
<evidence type="ECO:0000256" key="3">
    <source>
        <dbReference type="ARBA" id="ARBA00022723"/>
    </source>
</evidence>
<dbReference type="GO" id="GO:0046872">
    <property type="term" value="F:metal ion binding"/>
    <property type="evidence" value="ECO:0007669"/>
    <property type="project" value="UniProtKB-KW"/>
</dbReference>
<keyword evidence="2" id="KW-0645">Protease</keyword>
<dbReference type="GO" id="GO:0006508">
    <property type="term" value="P:proteolysis"/>
    <property type="evidence" value="ECO:0007669"/>
    <property type="project" value="UniProtKB-KW"/>
</dbReference>
<dbReference type="InterPro" id="IPR050570">
    <property type="entry name" value="Cell_wall_metabolism_enzyme"/>
</dbReference>
<dbReference type="PANTHER" id="PTHR21666">
    <property type="entry name" value="PEPTIDASE-RELATED"/>
    <property type="match status" value="1"/>
</dbReference>